<dbReference type="CDD" id="cd00075">
    <property type="entry name" value="HATPase"/>
    <property type="match status" value="1"/>
</dbReference>
<dbReference type="KEGG" id="acm:AciX9_0653"/>
<dbReference type="InterPro" id="IPR005467">
    <property type="entry name" value="His_kinase_dom"/>
</dbReference>
<dbReference type="GO" id="GO:0000155">
    <property type="term" value="F:phosphorelay sensor kinase activity"/>
    <property type="evidence" value="ECO:0007669"/>
    <property type="project" value="InterPro"/>
</dbReference>
<organism evidence="12">
    <name type="scientific">Granulicella tundricola (strain ATCC BAA-1859 / DSM 23138 / MP5ACTX9)</name>
    <dbReference type="NCBI Taxonomy" id="1198114"/>
    <lineage>
        <taxon>Bacteria</taxon>
        <taxon>Pseudomonadati</taxon>
        <taxon>Acidobacteriota</taxon>
        <taxon>Terriglobia</taxon>
        <taxon>Terriglobales</taxon>
        <taxon>Acidobacteriaceae</taxon>
        <taxon>Granulicella</taxon>
    </lineage>
</organism>
<keyword evidence="9" id="KW-0812">Transmembrane</keyword>
<dbReference type="SUPFAM" id="SSF47384">
    <property type="entry name" value="Homodimeric domain of signal transducing histidine kinase"/>
    <property type="match status" value="1"/>
</dbReference>
<keyword evidence="9" id="KW-0472">Membrane</keyword>
<feature type="transmembrane region" description="Helical" evidence="9">
    <location>
        <begin position="100"/>
        <end position="120"/>
    </location>
</feature>
<dbReference type="OrthoDB" id="9764522at2"/>
<evidence type="ECO:0000256" key="9">
    <source>
        <dbReference type="SAM" id="Phobius"/>
    </source>
</evidence>
<evidence type="ECO:0000256" key="4">
    <source>
        <dbReference type="ARBA" id="ARBA00022679"/>
    </source>
</evidence>
<dbReference type="HOGENOM" id="CLU_501322_0_0_0"/>
<evidence type="ECO:0000256" key="2">
    <source>
        <dbReference type="ARBA" id="ARBA00012438"/>
    </source>
</evidence>
<dbReference type="PRINTS" id="PR00344">
    <property type="entry name" value="BCTRLSENSOR"/>
</dbReference>
<dbReference type="Gene3D" id="1.10.287.130">
    <property type="match status" value="1"/>
</dbReference>
<dbReference type="SMART" id="SM00387">
    <property type="entry name" value="HATPase_c"/>
    <property type="match status" value="1"/>
</dbReference>
<dbReference type="PaxDb" id="1198114-AciX9_0653"/>
<dbReference type="GO" id="GO:0005524">
    <property type="term" value="F:ATP binding"/>
    <property type="evidence" value="ECO:0007669"/>
    <property type="project" value="UniProtKB-KW"/>
</dbReference>
<dbReference type="CDD" id="cd00082">
    <property type="entry name" value="HisKA"/>
    <property type="match status" value="1"/>
</dbReference>
<evidence type="ECO:0000259" key="10">
    <source>
        <dbReference type="PROSITE" id="PS50109"/>
    </source>
</evidence>
<evidence type="ECO:0000313" key="11">
    <source>
        <dbReference type="EMBL" id="ADW67724.1"/>
    </source>
</evidence>
<dbReference type="PROSITE" id="PS50109">
    <property type="entry name" value="HIS_KIN"/>
    <property type="match status" value="1"/>
</dbReference>
<dbReference type="InterPro" id="IPR004358">
    <property type="entry name" value="Sig_transdc_His_kin-like_C"/>
</dbReference>
<dbReference type="SMART" id="SM00388">
    <property type="entry name" value="HisKA"/>
    <property type="match status" value="1"/>
</dbReference>
<dbReference type="EC" id="2.7.13.3" evidence="2"/>
<dbReference type="PANTHER" id="PTHR43065:SF10">
    <property type="entry name" value="PEROXIDE STRESS-ACTIVATED HISTIDINE KINASE MAK3"/>
    <property type="match status" value="1"/>
</dbReference>
<evidence type="ECO:0000256" key="5">
    <source>
        <dbReference type="ARBA" id="ARBA00022741"/>
    </source>
</evidence>
<feature type="transmembrane region" description="Helical" evidence="9">
    <location>
        <begin position="204"/>
        <end position="223"/>
    </location>
</feature>
<evidence type="ECO:0000256" key="8">
    <source>
        <dbReference type="ARBA" id="ARBA00023012"/>
    </source>
</evidence>
<feature type="transmembrane region" description="Helical" evidence="9">
    <location>
        <begin position="169"/>
        <end position="192"/>
    </location>
</feature>
<evidence type="ECO:0000313" key="12">
    <source>
        <dbReference type="Proteomes" id="UP000000343"/>
    </source>
</evidence>
<keyword evidence="12" id="KW-1185">Reference proteome</keyword>
<accession>E8WZR3</accession>
<sequence length="543" mass="58500">MPKLMKEDDQADVRPQMISQGQIPAGARVGLGRTLCGVVMGLACLDLMGWALHIPLLTSVVPHYSTMKPNTAAGLGLVALACWMRQRLDGPGRAWRRMTAVGAAVLGAALSFGTLAEYAARRSFGLDDLILRVPADRFGDPAGRPSLGTAGCLALLSLAMLWMEWSPGLSVGCLLTAGGVAMSALVGFVFNAGPLFGVPWLRSVAVHTATGILLLCIAGLAARPEREPIHSLMQQTYREGRTRWLLVGVTLLPMLVALLPMLALRWGIVDTGFALAIVVVTLTAVQTLILWRDSVALGRAEMRKSQVERALIQSEKLAVVGRLSASIAHEVRNPLEAVNTLMYLIRDSETLEEARSFAMTAESELARMNQITSQTLSFYRENRNRKHCDPAGIVESALTLLSGKIAASEVTVERHYQEDAGEVNCQDGELRQVFINLISNALEATPAGGRLVVRTRASRDWARRGTGGVRVVVADSGCGMPDAVRVKVFEPFFTTKMETGNGLGLWVAKDLIEKLGGTIRVWSSTRVGASGTVFSVFLPFVGE</sequence>
<reference evidence="12" key="1">
    <citation type="submission" date="2011-01" db="EMBL/GenBank/DDBJ databases">
        <title>Complete sequence of chromosome of Acidobacterium sp. MP5ACTX9.</title>
        <authorList>
            <consortium name="US DOE Joint Genome Institute"/>
            <person name="Lucas S."/>
            <person name="Copeland A."/>
            <person name="Lapidus A."/>
            <person name="Cheng J.-F."/>
            <person name="Goodwin L."/>
            <person name="Pitluck S."/>
            <person name="Teshima H."/>
            <person name="Detter J.C."/>
            <person name="Han C."/>
            <person name="Tapia R."/>
            <person name="Land M."/>
            <person name="Hauser L."/>
            <person name="Kyrpides N."/>
            <person name="Ivanova N."/>
            <person name="Ovchinnikova G."/>
            <person name="Pagani I."/>
            <person name="Rawat S.R."/>
            <person name="Mannisto M."/>
            <person name="Haggblom M.M."/>
            <person name="Woyke T."/>
        </authorList>
    </citation>
    <scope>NUCLEOTIDE SEQUENCE [LARGE SCALE GENOMIC DNA]</scope>
    <source>
        <strain evidence="12">MP5ACTX9</strain>
    </source>
</reference>
<keyword evidence="8" id="KW-0902">Two-component regulatory system</keyword>
<keyword evidence="9" id="KW-1133">Transmembrane helix</keyword>
<dbReference type="eggNOG" id="COG4191">
    <property type="taxonomic scope" value="Bacteria"/>
</dbReference>
<proteinExistence type="predicted"/>
<dbReference type="SUPFAM" id="SSF55874">
    <property type="entry name" value="ATPase domain of HSP90 chaperone/DNA topoisomerase II/histidine kinase"/>
    <property type="match status" value="1"/>
</dbReference>
<dbReference type="InterPro" id="IPR036890">
    <property type="entry name" value="HATPase_C_sf"/>
</dbReference>
<evidence type="ECO:0000256" key="6">
    <source>
        <dbReference type="ARBA" id="ARBA00022777"/>
    </source>
</evidence>
<dbReference type="PANTHER" id="PTHR43065">
    <property type="entry name" value="SENSOR HISTIDINE KINASE"/>
    <property type="match status" value="1"/>
</dbReference>
<feature type="transmembrane region" description="Helical" evidence="9">
    <location>
        <begin position="272"/>
        <end position="291"/>
    </location>
</feature>
<keyword evidence="5" id="KW-0547">Nucleotide-binding</keyword>
<name>E8WZR3_GRATM</name>
<dbReference type="InterPro" id="IPR003594">
    <property type="entry name" value="HATPase_dom"/>
</dbReference>
<gene>
    <name evidence="11" type="ordered locus">AciX9_0653</name>
</gene>
<dbReference type="RefSeq" id="WP_013579052.1">
    <property type="nucleotide sequence ID" value="NC_015064.1"/>
</dbReference>
<feature type="domain" description="Histidine kinase" evidence="10">
    <location>
        <begin position="326"/>
        <end position="542"/>
    </location>
</feature>
<keyword evidence="6 11" id="KW-0418">Kinase</keyword>
<keyword evidence="3" id="KW-0597">Phosphoprotein</keyword>
<comment type="catalytic activity">
    <reaction evidence="1">
        <text>ATP + protein L-histidine = ADP + protein N-phospho-L-histidine.</text>
        <dbReference type="EC" id="2.7.13.3"/>
    </reaction>
</comment>
<evidence type="ECO:0000256" key="7">
    <source>
        <dbReference type="ARBA" id="ARBA00022840"/>
    </source>
</evidence>
<feature type="transmembrane region" description="Helical" evidence="9">
    <location>
        <begin position="244"/>
        <end position="266"/>
    </location>
</feature>
<dbReference type="AlphaFoldDB" id="E8WZR3"/>
<dbReference type="EMBL" id="CP002480">
    <property type="protein sequence ID" value="ADW67724.1"/>
    <property type="molecule type" value="Genomic_DNA"/>
</dbReference>
<dbReference type="Pfam" id="PF02518">
    <property type="entry name" value="HATPase_c"/>
    <property type="match status" value="1"/>
</dbReference>
<feature type="transmembrane region" description="Helical" evidence="9">
    <location>
        <begin position="34"/>
        <end position="52"/>
    </location>
</feature>
<dbReference type="Proteomes" id="UP000000343">
    <property type="component" value="Chromosome"/>
</dbReference>
<dbReference type="Gene3D" id="3.30.565.10">
    <property type="entry name" value="Histidine kinase-like ATPase, C-terminal domain"/>
    <property type="match status" value="1"/>
</dbReference>
<evidence type="ECO:0000256" key="3">
    <source>
        <dbReference type="ARBA" id="ARBA00022553"/>
    </source>
</evidence>
<keyword evidence="7" id="KW-0067">ATP-binding</keyword>
<dbReference type="STRING" id="1198114.AciX9_0653"/>
<dbReference type="InterPro" id="IPR003661">
    <property type="entry name" value="HisK_dim/P_dom"/>
</dbReference>
<dbReference type="InterPro" id="IPR036097">
    <property type="entry name" value="HisK_dim/P_sf"/>
</dbReference>
<protein>
    <recommendedName>
        <fullName evidence="2">histidine kinase</fullName>
        <ecNumber evidence="2">2.7.13.3</ecNumber>
    </recommendedName>
</protein>
<evidence type="ECO:0000256" key="1">
    <source>
        <dbReference type="ARBA" id="ARBA00000085"/>
    </source>
</evidence>
<keyword evidence="4" id="KW-0808">Transferase</keyword>
<dbReference type="Pfam" id="PF00512">
    <property type="entry name" value="HisKA"/>
    <property type="match status" value="1"/>
</dbReference>